<accession>A0A8J2U5E1</accession>
<evidence type="ECO:0008006" key="3">
    <source>
        <dbReference type="Google" id="ProtNLM"/>
    </source>
</evidence>
<dbReference type="Proteomes" id="UP000619743">
    <property type="component" value="Unassembled WGS sequence"/>
</dbReference>
<dbReference type="AlphaFoldDB" id="A0A8J2U5E1"/>
<reference evidence="2" key="1">
    <citation type="journal article" date="2019" name="Int. J. Syst. Evol. Microbiol.">
        <title>The Global Catalogue of Microorganisms (GCM) 10K type strain sequencing project: providing services to taxonomists for standard genome sequencing and annotation.</title>
        <authorList>
            <consortium name="The Broad Institute Genomics Platform"/>
            <consortium name="The Broad Institute Genome Sequencing Center for Infectious Disease"/>
            <person name="Wu L."/>
            <person name="Ma J."/>
        </authorList>
    </citation>
    <scope>NUCLEOTIDE SEQUENCE [LARGE SCALE GENOMIC DNA]</scope>
    <source>
        <strain evidence="2">CGMCC 1.10130</strain>
    </source>
</reference>
<name>A0A8J2U5E1_9GAMM</name>
<gene>
    <name evidence="1" type="ORF">GCM10011369_19490</name>
</gene>
<keyword evidence="2" id="KW-1185">Reference proteome</keyword>
<comment type="caution">
    <text evidence="1">The sequence shown here is derived from an EMBL/GenBank/DDBJ whole genome shotgun (WGS) entry which is preliminary data.</text>
</comment>
<dbReference type="Pfam" id="PF11197">
    <property type="entry name" value="DUF2835"/>
    <property type="match status" value="1"/>
</dbReference>
<organism evidence="1 2">
    <name type="scientific">Neiella marina</name>
    <dbReference type="NCBI Taxonomy" id="508461"/>
    <lineage>
        <taxon>Bacteria</taxon>
        <taxon>Pseudomonadati</taxon>
        <taxon>Pseudomonadota</taxon>
        <taxon>Gammaproteobacteria</taxon>
        <taxon>Alteromonadales</taxon>
        <taxon>Echinimonadaceae</taxon>
        <taxon>Neiella</taxon>
    </lineage>
</organism>
<sequence>MSIDYQVYVDVSYHELQALYNGAAQRVVVREKGGKTISLPAVHFKPFLTHAGIRGWFILKTGTDGKFISLRRHQD</sequence>
<evidence type="ECO:0000313" key="1">
    <source>
        <dbReference type="EMBL" id="GGA77673.1"/>
    </source>
</evidence>
<evidence type="ECO:0000313" key="2">
    <source>
        <dbReference type="Proteomes" id="UP000619743"/>
    </source>
</evidence>
<dbReference type="RefSeq" id="WP_229744707.1">
    <property type="nucleotide sequence ID" value="NZ_BMDX01000008.1"/>
</dbReference>
<dbReference type="EMBL" id="BMDX01000008">
    <property type="protein sequence ID" value="GGA77673.1"/>
    <property type="molecule type" value="Genomic_DNA"/>
</dbReference>
<dbReference type="InterPro" id="IPR021363">
    <property type="entry name" value="DUF2835"/>
</dbReference>
<proteinExistence type="predicted"/>
<protein>
    <recommendedName>
        <fullName evidence="3">DUF2835 family protein</fullName>
    </recommendedName>
</protein>